<dbReference type="PANTHER" id="PTHR21227:SF0">
    <property type="entry name" value="TRNA-SPLICING ENDONUCLEASE SUBUNIT SEN2"/>
    <property type="match status" value="1"/>
</dbReference>
<proteinExistence type="inferred from homology"/>
<dbReference type="Pfam" id="PF01974">
    <property type="entry name" value="tRNA_int_endo"/>
    <property type="match status" value="1"/>
</dbReference>
<gene>
    <name evidence="9" type="primary">SEN2</name>
    <name evidence="9" type="ORF">LTR24_008310</name>
</gene>
<evidence type="ECO:0000256" key="1">
    <source>
        <dbReference type="ARBA" id="ARBA00008078"/>
    </source>
</evidence>
<feature type="region of interest" description="Disordered" evidence="7">
    <location>
        <begin position="200"/>
        <end position="221"/>
    </location>
</feature>
<feature type="domain" description="tRNA intron endonuclease catalytic" evidence="8">
    <location>
        <begin position="419"/>
        <end position="502"/>
    </location>
</feature>
<comment type="similarity">
    <text evidence="1">Belongs to the tRNA-intron endonuclease family.</text>
</comment>
<dbReference type="NCBIfam" id="TIGR00324">
    <property type="entry name" value="endA"/>
    <property type="match status" value="1"/>
</dbReference>
<dbReference type="EMBL" id="JAVRRG010000141">
    <property type="protein sequence ID" value="KAK5081094.1"/>
    <property type="molecule type" value="Genomic_DNA"/>
</dbReference>
<dbReference type="SUPFAM" id="SSF53032">
    <property type="entry name" value="tRNA-intron endonuclease catalytic domain-like"/>
    <property type="match status" value="1"/>
</dbReference>
<reference evidence="9 10" key="1">
    <citation type="submission" date="2023-08" db="EMBL/GenBank/DDBJ databases">
        <title>Black Yeasts Isolated from many extreme environments.</title>
        <authorList>
            <person name="Coleine C."/>
            <person name="Stajich J.E."/>
            <person name="Selbmann L."/>
        </authorList>
    </citation>
    <scope>NUCLEOTIDE SEQUENCE [LARGE SCALE GENOMIC DNA]</scope>
    <source>
        <strain evidence="9 10">CCFEE 5885</strain>
    </source>
</reference>
<keyword evidence="3" id="KW-0819">tRNA processing</keyword>
<feature type="compositionally biased region" description="Polar residues" evidence="7">
    <location>
        <begin position="200"/>
        <end position="211"/>
    </location>
</feature>
<protein>
    <recommendedName>
        <fullName evidence="2">tRNA-intron lyase</fullName>
        <ecNumber evidence="2">4.6.1.16</ecNumber>
    </recommendedName>
    <alternativeName>
        <fullName evidence="5">tRNA-intron endonuclease Sen2</fullName>
    </alternativeName>
</protein>
<evidence type="ECO:0000256" key="7">
    <source>
        <dbReference type="SAM" id="MobiDB-lite"/>
    </source>
</evidence>
<feature type="region of interest" description="Disordered" evidence="7">
    <location>
        <begin position="266"/>
        <end position="297"/>
    </location>
</feature>
<sequence>MSQITVHPRRPAQKTNGSRQKRSAGPRRPDYNAIHRNLLPVVVHPLPILIPHNPLSLVTIALSYLIQVLAPPKRTTYRGYFSSSTSSIHITDEETQRALWEQGFFGRGSLSRSEPTWLENQKMVGITAEENTDKRRRERRQFKIERAKTEQAEIEEELGMSPTAQTPDLAPMIAERARSGADHVKTNEANLDAIAGVLNSTQPRRQSSDISKGNVVPPSALKVLDPKDDAELLSARDGHIPLPTSAASQPNGHIEGFEEWKKTIDLTGLPTPPPTSTSSEASQPEPLSRPTKRLQRQKTVRFSPTIEAREFDLSSPVISPIKAPGSSPTDTPIEENKGHGAAVTTSSSSAYTGIKNQEHLQVSLEEAFFLSFSLGVLDVYPSHDSSEPLPPTSLLSLFRRHSYFPARSLSIREEPDDPFMVSYAVYHHYRSMGWVVRSGVKFGVDYLLYNRGPAFSHAEFAVTVLPNYTDGPKGKGKSWWWLHGVNRVQAQVHKSLILCYVDIPSREALKDVAGDDGSVHIGQMFSKYKVRDVNLRRWTPNRSRD</sequence>
<dbReference type="GO" id="GO:0000213">
    <property type="term" value="F:tRNA-intron lyase activity"/>
    <property type="evidence" value="ECO:0007669"/>
    <property type="project" value="UniProtKB-EC"/>
</dbReference>
<name>A0ABR0K146_9EURO</name>
<feature type="region of interest" description="Disordered" evidence="7">
    <location>
        <begin position="317"/>
        <end position="344"/>
    </location>
</feature>
<dbReference type="Gene3D" id="3.40.1350.10">
    <property type="match status" value="1"/>
</dbReference>
<evidence type="ECO:0000256" key="2">
    <source>
        <dbReference type="ARBA" id="ARBA00012573"/>
    </source>
</evidence>
<evidence type="ECO:0000256" key="6">
    <source>
        <dbReference type="ARBA" id="ARBA00034031"/>
    </source>
</evidence>
<dbReference type="InterPro" id="IPR006676">
    <property type="entry name" value="tRNA_splic"/>
</dbReference>
<dbReference type="InterPro" id="IPR016589">
    <property type="entry name" value="tRNA_splic_SEN2"/>
</dbReference>
<accession>A0ABR0K146</accession>
<evidence type="ECO:0000256" key="5">
    <source>
        <dbReference type="ARBA" id="ARBA00032432"/>
    </source>
</evidence>
<dbReference type="CDD" id="cd22363">
    <property type="entry name" value="tRNA-intron_lyase_C"/>
    <property type="match status" value="1"/>
</dbReference>
<keyword evidence="9" id="KW-0378">Hydrolase</keyword>
<evidence type="ECO:0000256" key="3">
    <source>
        <dbReference type="ARBA" id="ARBA00022694"/>
    </source>
</evidence>
<dbReference type="Proteomes" id="UP001345013">
    <property type="component" value="Unassembled WGS sequence"/>
</dbReference>
<dbReference type="EC" id="4.6.1.16" evidence="2"/>
<evidence type="ECO:0000313" key="10">
    <source>
        <dbReference type="Proteomes" id="UP001345013"/>
    </source>
</evidence>
<dbReference type="InterPro" id="IPR011856">
    <property type="entry name" value="tRNA_endonuc-like_dom_sf"/>
</dbReference>
<evidence type="ECO:0000259" key="8">
    <source>
        <dbReference type="Pfam" id="PF01974"/>
    </source>
</evidence>
<dbReference type="InterPro" id="IPR036167">
    <property type="entry name" value="tRNA_intron_Endo_cat-like_sf"/>
</dbReference>
<keyword evidence="10" id="KW-1185">Reference proteome</keyword>
<dbReference type="PANTHER" id="PTHR21227">
    <property type="entry name" value="TRNA-SPLICING ENDONUCLEASE SUBUNIT SEN2"/>
    <property type="match status" value="1"/>
</dbReference>
<organism evidence="9 10">
    <name type="scientific">Lithohypha guttulata</name>
    <dbReference type="NCBI Taxonomy" id="1690604"/>
    <lineage>
        <taxon>Eukaryota</taxon>
        <taxon>Fungi</taxon>
        <taxon>Dikarya</taxon>
        <taxon>Ascomycota</taxon>
        <taxon>Pezizomycotina</taxon>
        <taxon>Eurotiomycetes</taxon>
        <taxon>Chaetothyriomycetidae</taxon>
        <taxon>Chaetothyriales</taxon>
        <taxon>Trichomeriaceae</taxon>
        <taxon>Lithohypha</taxon>
    </lineage>
</organism>
<feature type="region of interest" description="Disordered" evidence="7">
    <location>
        <begin position="1"/>
        <end position="31"/>
    </location>
</feature>
<evidence type="ECO:0000313" key="9">
    <source>
        <dbReference type="EMBL" id="KAK5081094.1"/>
    </source>
</evidence>
<dbReference type="InterPro" id="IPR006677">
    <property type="entry name" value="tRNA_intron_Endonuc_cat-like"/>
</dbReference>
<keyword evidence="4 9" id="KW-0456">Lyase</keyword>
<dbReference type="PIRSF" id="PIRSF011789">
    <property type="entry name" value="tRNA_splic_SEN2"/>
    <property type="match status" value="1"/>
</dbReference>
<keyword evidence="9" id="KW-0540">Nuclease</keyword>
<comment type="catalytic activity">
    <reaction evidence="6">
        <text>pretRNA = a 3'-half-tRNA molecule with a 5'-OH end + a 5'-half-tRNA molecule with a 2',3'-cyclic phosphate end + an intron with a 2',3'-cyclic phosphate and a 5'-hydroxyl terminus.</text>
        <dbReference type="EC" id="4.6.1.16"/>
    </reaction>
</comment>
<comment type="caution">
    <text evidence="9">The sequence shown here is derived from an EMBL/GenBank/DDBJ whole genome shotgun (WGS) entry which is preliminary data.</text>
</comment>
<evidence type="ECO:0000256" key="4">
    <source>
        <dbReference type="ARBA" id="ARBA00023239"/>
    </source>
</evidence>
<keyword evidence="9" id="KW-0255">Endonuclease</keyword>